<gene>
    <name evidence="1" type="ORF">KSP40_PGU004922</name>
</gene>
<protein>
    <submittedName>
        <fullName evidence="1">Uncharacterized protein</fullName>
    </submittedName>
</protein>
<proteinExistence type="predicted"/>
<reference evidence="1 2" key="1">
    <citation type="journal article" date="2022" name="Nat. Plants">
        <title>Genomes of leafy and leafless Platanthera orchids illuminate the evolution of mycoheterotrophy.</title>
        <authorList>
            <person name="Li M.H."/>
            <person name="Liu K.W."/>
            <person name="Li Z."/>
            <person name="Lu H.C."/>
            <person name="Ye Q.L."/>
            <person name="Zhang D."/>
            <person name="Wang J.Y."/>
            <person name="Li Y.F."/>
            <person name="Zhong Z.M."/>
            <person name="Liu X."/>
            <person name="Yu X."/>
            <person name="Liu D.K."/>
            <person name="Tu X.D."/>
            <person name="Liu B."/>
            <person name="Hao Y."/>
            <person name="Liao X.Y."/>
            <person name="Jiang Y.T."/>
            <person name="Sun W.H."/>
            <person name="Chen J."/>
            <person name="Chen Y.Q."/>
            <person name="Ai Y."/>
            <person name="Zhai J.W."/>
            <person name="Wu S.S."/>
            <person name="Zhou Z."/>
            <person name="Hsiao Y.Y."/>
            <person name="Wu W.L."/>
            <person name="Chen Y.Y."/>
            <person name="Lin Y.F."/>
            <person name="Hsu J.L."/>
            <person name="Li C.Y."/>
            <person name="Wang Z.W."/>
            <person name="Zhao X."/>
            <person name="Zhong W.Y."/>
            <person name="Ma X.K."/>
            <person name="Ma L."/>
            <person name="Huang J."/>
            <person name="Chen G.Z."/>
            <person name="Huang M.Z."/>
            <person name="Huang L."/>
            <person name="Peng D.H."/>
            <person name="Luo Y.B."/>
            <person name="Zou S.Q."/>
            <person name="Chen S.P."/>
            <person name="Lan S."/>
            <person name="Tsai W.C."/>
            <person name="Van de Peer Y."/>
            <person name="Liu Z.J."/>
        </authorList>
    </citation>
    <scope>NUCLEOTIDE SEQUENCE [LARGE SCALE GENOMIC DNA]</scope>
    <source>
        <strain evidence="1">Lor288</strain>
    </source>
</reference>
<sequence>MGPSSFSPFLKIFHHKISAQTPIFLAEAHFSTHLGFLWVSSSLCEACLKTFPFAEKLQRPGGHPRNVPPARIIRPTFQLVRNSYLPPQVLQSNSCHPWRFRHPRPLLSQNS</sequence>
<organism evidence="1 2">
    <name type="scientific">Platanthera guangdongensis</name>
    <dbReference type="NCBI Taxonomy" id="2320717"/>
    <lineage>
        <taxon>Eukaryota</taxon>
        <taxon>Viridiplantae</taxon>
        <taxon>Streptophyta</taxon>
        <taxon>Embryophyta</taxon>
        <taxon>Tracheophyta</taxon>
        <taxon>Spermatophyta</taxon>
        <taxon>Magnoliopsida</taxon>
        <taxon>Liliopsida</taxon>
        <taxon>Asparagales</taxon>
        <taxon>Orchidaceae</taxon>
        <taxon>Orchidoideae</taxon>
        <taxon>Orchideae</taxon>
        <taxon>Orchidinae</taxon>
        <taxon>Platanthera</taxon>
    </lineage>
</organism>
<dbReference type="EMBL" id="JBBWWR010000010">
    <property type="protein sequence ID" value="KAK8960624.1"/>
    <property type="molecule type" value="Genomic_DNA"/>
</dbReference>
<dbReference type="Proteomes" id="UP001412067">
    <property type="component" value="Unassembled WGS sequence"/>
</dbReference>
<comment type="caution">
    <text evidence="1">The sequence shown here is derived from an EMBL/GenBank/DDBJ whole genome shotgun (WGS) entry which is preliminary data.</text>
</comment>
<evidence type="ECO:0000313" key="1">
    <source>
        <dbReference type="EMBL" id="KAK8960624.1"/>
    </source>
</evidence>
<keyword evidence="2" id="KW-1185">Reference proteome</keyword>
<name>A0ABR2MAA0_9ASPA</name>
<accession>A0ABR2MAA0</accession>
<evidence type="ECO:0000313" key="2">
    <source>
        <dbReference type="Proteomes" id="UP001412067"/>
    </source>
</evidence>